<reference evidence="1 2" key="1">
    <citation type="journal article" date="2021" name="Microbiol. Resour. Announc.">
        <title>Complete Genome Sequences of Two Rhodococcus sp. Strains with Large and Linear Chromosomes, Isolated from Apple Rhizosphere.</title>
        <authorList>
            <person name="Benning S."/>
            <person name="Brugnone N."/>
            <person name="Siani R."/>
            <person name="Kublik S."/>
            <person name="Schloter M."/>
            <person name="Rad V."/>
        </authorList>
    </citation>
    <scope>NUCLEOTIDE SEQUENCE [LARGE SCALE GENOMIC DNA]</scope>
    <source>
        <strain evidence="1 2">R79</strain>
    </source>
</reference>
<name>A0A974WAF9_9NOCA</name>
<dbReference type="RefSeq" id="WP_206010604.1">
    <property type="nucleotide sequence ID" value="NZ_CP070619.1"/>
</dbReference>
<keyword evidence="2" id="KW-1185">Reference proteome</keyword>
<evidence type="ECO:0000313" key="1">
    <source>
        <dbReference type="EMBL" id="QSE94171.1"/>
    </source>
</evidence>
<evidence type="ECO:0008006" key="3">
    <source>
        <dbReference type="Google" id="ProtNLM"/>
    </source>
</evidence>
<accession>A0A974WAF9</accession>
<gene>
    <name evidence="1" type="ORF">JWS13_39020</name>
</gene>
<sequence length="73" mass="8307">MSVDQIDMFEPDPAEVERLAEVAFDAWSGAWRTKPELLRWSDLRHDNAKEKFRAAVRAVLAAQATRPPEGRAE</sequence>
<proteinExistence type="predicted"/>
<protein>
    <recommendedName>
        <fullName evidence="3">Bacteriocin-protection, YdeI or OmpD-Associated</fullName>
    </recommendedName>
</protein>
<organism evidence="1 2">
    <name type="scientific">Rhodococcus pseudokoreensis</name>
    <dbReference type="NCBI Taxonomy" id="2811421"/>
    <lineage>
        <taxon>Bacteria</taxon>
        <taxon>Bacillati</taxon>
        <taxon>Actinomycetota</taxon>
        <taxon>Actinomycetes</taxon>
        <taxon>Mycobacteriales</taxon>
        <taxon>Nocardiaceae</taxon>
        <taxon>Rhodococcus</taxon>
    </lineage>
</organism>
<dbReference type="Proteomes" id="UP000662986">
    <property type="component" value="Chromosome"/>
</dbReference>
<reference evidence="1 2" key="2">
    <citation type="journal article" date="2022" name="Arch. Microbiol.">
        <title>Rhodococcus pseudokoreensis sp. nov. isolated from the rhizosphere of young M26 apple rootstocks.</title>
        <authorList>
            <person name="Kampfer P."/>
            <person name="Glaeser S.P."/>
            <person name="Blom J."/>
            <person name="Wolf J."/>
            <person name="Benning S."/>
            <person name="Schloter M."/>
            <person name="Neumann-Schaal M."/>
        </authorList>
    </citation>
    <scope>NUCLEOTIDE SEQUENCE [LARGE SCALE GENOMIC DNA]</scope>
    <source>
        <strain evidence="1 2">R79</strain>
    </source>
</reference>
<evidence type="ECO:0000313" key="2">
    <source>
        <dbReference type="Proteomes" id="UP000662986"/>
    </source>
</evidence>
<dbReference type="EMBL" id="CP070619">
    <property type="protein sequence ID" value="QSE94171.1"/>
    <property type="molecule type" value="Genomic_DNA"/>
</dbReference>